<dbReference type="GO" id="GO:0000724">
    <property type="term" value="P:double-strand break repair via homologous recombination"/>
    <property type="evidence" value="ECO:0000318"/>
    <property type="project" value="GO_Central"/>
</dbReference>
<dbReference type="PANTHER" id="PTHR14790">
    <property type="entry name" value="RECQ-MEDIATED GENOME INSTABILITY PROTEIN 1 RMI1"/>
    <property type="match status" value="1"/>
</dbReference>
<feature type="compositionally biased region" description="Basic and acidic residues" evidence="7">
    <location>
        <begin position="348"/>
        <end position="357"/>
    </location>
</feature>
<comment type="function">
    <text evidence="6">Essential component of the RMI complex, a complex that plays an important role in the processing of homologous recombination intermediates to limit DNA crossover formation in cells. Promotes TOP3A binding to double Holliday junctions (DHJ) and hence stimulates TOP3A-mediated dissolution. Required for BLM phosphorylation during mitosis. Within the BLM complex, required for BLM and TOP3A stability.</text>
</comment>
<feature type="compositionally biased region" description="Polar residues" evidence="7">
    <location>
        <begin position="331"/>
        <end position="345"/>
    </location>
</feature>
<feature type="compositionally biased region" description="Basic and acidic residues" evidence="7">
    <location>
        <begin position="541"/>
        <end position="550"/>
    </location>
</feature>
<comment type="subcellular location">
    <subcellularLocation>
        <location evidence="1">Nucleus</location>
    </subcellularLocation>
</comment>
<dbReference type="GeneID" id="118423295"/>
<evidence type="ECO:0000256" key="4">
    <source>
        <dbReference type="ARBA" id="ARBA00022705"/>
    </source>
</evidence>
<sequence>MHEVGQVNNWLQSQHVAVSQEWLEACLDWLHQENQGSHLPLAQLNRMVYEQWLQADLQVVAPGCLPQGIAEEQKTVLNGKFALQINSMIDVSVPAYTQLQKLRGRENANDAVTAETQATQKPWEQKPTRMLMMQLTDGQQGLQGMEYQPIRDLAVDMAPGTKILVSGSVQCRLGVLLLDGGNVKVLGGEVEELAEENRMENVLLKAVSEQGTADPTLVEQQQQIQQEYRQSTANNARNAASTRQRQNNPGRQPGWQGNAGFGQGTNAGVKPNKKTPQPPMTFSDDFEDDDFLDNMDLGELDMLENQEMQQAEPPRTVTTQNPPVIQQRQNTNTFPHQQRNPTSFPKSVKTEQTKPVERGVMQRGNDNFSTRNPPAARSGHNQQGGREVKYEPEWDEPFDIEGVEQCEERREGCDNNSRAVKQKNPSSGRLNRSDVFQIDDEPDWDDPLLMEGMAGNMSSMDNDIWDDTFDEEGGQPMFQEGTSKDVKKVETNRALTATRRDPFESKPSVQLAGNKPSVQLVERSLPTAKSSLRPPTVQQKSDSEVKVKREPNIQQAANLQDSGDAAVSLSGARGGLSTQKLVQTVAPFSREQPPEMKKRRLDTGVDFDTPPFTYLSKVLSASPVSNRTVVTVKAFILTLTSKLEKTDVWKISAMINDGSACVEMDLGDEVLAKLIGFTVSELKNLAVRAKTDPAIKKRIKEGLEGCQRKLIDLSCLMEVEFSPTLVKPKVIALADITPSVVRQLEERVERNSLH</sequence>
<dbReference type="GO" id="GO:0016604">
    <property type="term" value="C:nuclear body"/>
    <property type="evidence" value="ECO:0000318"/>
    <property type="project" value="GO_Central"/>
</dbReference>
<dbReference type="Gene3D" id="1.10.8.1020">
    <property type="entry name" value="RecQ-mediated genome instability protein 1, N-terminal domain"/>
    <property type="match status" value="1"/>
</dbReference>
<dbReference type="OrthoDB" id="341511at2759"/>
<dbReference type="Pfam" id="PF21000">
    <property type="entry name" value="RMI1_N_N"/>
    <property type="match status" value="1"/>
</dbReference>
<keyword evidence="4" id="KW-0235">DNA replication</keyword>
<evidence type="ECO:0000256" key="1">
    <source>
        <dbReference type="ARBA" id="ARBA00004123"/>
    </source>
</evidence>
<feature type="region of interest" description="Disordered" evidence="7">
    <location>
        <begin position="405"/>
        <end position="443"/>
    </location>
</feature>
<dbReference type="GO" id="GO:0000712">
    <property type="term" value="P:resolution of meiotic recombination intermediates"/>
    <property type="evidence" value="ECO:0000318"/>
    <property type="project" value="GO_Central"/>
</dbReference>
<dbReference type="InterPro" id="IPR042470">
    <property type="entry name" value="RMI1_N_C_sf"/>
</dbReference>
<keyword evidence="11" id="KW-1185">Reference proteome</keyword>
<dbReference type="Gene3D" id="2.40.50.510">
    <property type="match status" value="1"/>
</dbReference>
<accession>A0A9J7N224</accession>
<dbReference type="FunFam" id="2.40.50.770:FF:000002">
    <property type="entry name" value="recQ-mediated genome instability protein 1"/>
    <property type="match status" value="1"/>
</dbReference>
<feature type="compositionally biased region" description="Polar residues" evidence="7">
    <location>
        <begin position="414"/>
        <end position="430"/>
    </location>
</feature>
<evidence type="ECO:0000259" key="10">
    <source>
        <dbReference type="Pfam" id="PF21000"/>
    </source>
</evidence>
<feature type="region of interest" description="Disordered" evidence="7">
    <location>
        <begin position="331"/>
        <end position="392"/>
    </location>
</feature>
<proteinExistence type="inferred from homology"/>
<dbReference type="PANTHER" id="PTHR14790:SF15">
    <property type="entry name" value="RECQ-MEDIATED GENOME INSTABILITY PROTEIN 1"/>
    <property type="match status" value="1"/>
</dbReference>
<feature type="region of interest" description="Disordered" evidence="7">
    <location>
        <begin position="214"/>
        <end position="284"/>
    </location>
</feature>
<dbReference type="AlphaFoldDB" id="A0A9J7N224"/>
<feature type="compositionally biased region" description="Low complexity" evidence="7">
    <location>
        <begin position="220"/>
        <end position="248"/>
    </location>
</feature>
<dbReference type="InterPro" id="IPR044881">
    <property type="entry name" value="RMI1_N_N_sf"/>
</dbReference>
<dbReference type="KEGG" id="bfo:118423295"/>
<evidence type="ECO:0000256" key="7">
    <source>
        <dbReference type="SAM" id="MobiDB-lite"/>
    </source>
</evidence>
<dbReference type="InterPro" id="IPR032199">
    <property type="entry name" value="RMI1_C"/>
</dbReference>
<dbReference type="RefSeq" id="XP_035687290.1">
    <property type="nucleotide sequence ID" value="XM_035831397.1"/>
</dbReference>
<dbReference type="GO" id="GO:0031422">
    <property type="term" value="C:RecQ family helicase-topoisomerase III complex"/>
    <property type="evidence" value="ECO:0000318"/>
    <property type="project" value="GO_Central"/>
</dbReference>
<dbReference type="InterPro" id="IPR049363">
    <property type="entry name" value="RMI1_N"/>
</dbReference>
<organism evidence="11 12">
    <name type="scientific">Branchiostoma floridae</name>
    <name type="common">Florida lancelet</name>
    <name type="synonym">Amphioxus</name>
    <dbReference type="NCBI Taxonomy" id="7739"/>
    <lineage>
        <taxon>Eukaryota</taxon>
        <taxon>Metazoa</taxon>
        <taxon>Chordata</taxon>
        <taxon>Cephalochordata</taxon>
        <taxon>Leptocardii</taxon>
        <taxon>Amphioxiformes</taxon>
        <taxon>Branchiostomatidae</taxon>
        <taxon>Branchiostoma</taxon>
    </lineage>
</organism>
<keyword evidence="5" id="KW-0539">Nucleus</keyword>
<dbReference type="Proteomes" id="UP000001554">
    <property type="component" value="Chromosome 9"/>
</dbReference>
<gene>
    <name evidence="12" type="primary">LOC118423295</name>
</gene>
<feature type="domain" description="RecQ mediated genome instability protein 1 OB-fold" evidence="8">
    <location>
        <begin position="65"/>
        <end position="200"/>
    </location>
</feature>
<reference evidence="12" key="2">
    <citation type="submission" date="2025-08" db="UniProtKB">
        <authorList>
            <consortium name="RefSeq"/>
        </authorList>
    </citation>
    <scope>IDENTIFICATION</scope>
    <source>
        <strain evidence="12">S238N-H82</strain>
        <tissue evidence="12">Testes</tissue>
    </source>
</reference>
<comment type="similarity">
    <text evidence="2">Belongs to the RMI1 family.</text>
</comment>
<dbReference type="Gene3D" id="2.40.50.770">
    <property type="entry name" value="RecQ-mediated genome instability protein Rmi1, C-terminal domain"/>
    <property type="match status" value="1"/>
</dbReference>
<dbReference type="Pfam" id="PF16099">
    <property type="entry name" value="RMI1_C"/>
    <property type="match status" value="1"/>
</dbReference>
<feature type="domain" description="RecQ-mediated genome instability protein 1 C-terminal OB-fold" evidence="9">
    <location>
        <begin position="609"/>
        <end position="748"/>
    </location>
</feature>
<name>A0A9J7N224_BRAFL</name>
<dbReference type="GO" id="GO:0000166">
    <property type="term" value="F:nucleotide binding"/>
    <property type="evidence" value="ECO:0007669"/>
    <property type="project" value="InterPro"/>
</dbReference>
<evidence type="ECO:0000259" key="9">
    <source>
        <dbReference type="Pfam" id="PF16099"/>
    </source>
</evidence>
<evidence type="ECO:0000259" key="8">
    <source>
        <dbReference type="Pfam" id="PF08585"/>
    </source>
</evidence>
<dbReference type="InterPro" id="IPR013894">
    <property type="entry name" value="RMI1_OB"/>
</dbReference>
<evidence type="ECO:0000256" key="5">
    <source>
        <dbReference type="ARBA" id="ARBA00023242"/>
    </source>
</evidence>
<evidence type="ECO:0000313" key="12">
    <source>
        <dbReference type="RefSeq" id="XP_035687290.1"/>
    </source>
</evidence>
<evidence type="ECO:0000256" key="3">
    <source>
        <dbReference type="ARBA" id="ARBA00018987"/>
    </source>
</evidence>
<feature type="domain" description="RMI1 N-terminal" evidence="10">
    <location>
        <begin position="11"/>
        <end position="58"/>
    </location>
</feature>
<dbReference type="SMART" id="SM01161">
    <property type="entry name" value="DUF1767"/>
    <property type="match status" value="1"/>
</dbReference>
<reference evidence="11" key="1">
    <citation type="journal article" date="2020" name="Nat. Ecol. Evol.">
        <title>Deeply conserved synteny resolves early events in vertebrate evolution.</title>
        <authorList>
            <person name="Simakov O."/>
            <person name="Marletaz F."/>
            <person name="Yue J.X."/>
            <person name="O'Connell B."/>
            <person name="Jenkins J."/>
            <person name="Brandt A."/>
            <person name="Calef R."/>
            <person name="Tung C.H."/>
            <person name="Huang T.K."/>
            <person name="Schmutz J."/>
            <person name="Satoh N."/>
            <person name="Yu J.K."/>
            <person name="Putnam N.H."/>
            <person name="Green R.E."/>
            <person name="Rokhsar D.S."/>
        </authorList>
    </citation>
    <scope>NUCLEOTIDE SEQUENCE [LARGE SCALE GENOMIC DNA]</scope>
    <source>
        <strain evidence="11">S238N-H82</strain>
    </source>
</reference>
<evidence type="ECO:0000256" key="6">
    <source>
        <dbReference type="ARBA" id="ARBA00024977"/>
    </source>
</evidence>
<dbReference type="Pfam" id="PF08585">
    <property type="entry name" value="RMI1_N_C"/>
    <property type="match status" value="1"/>
</dbReference>
<feature type="region of interest" description="Disordered" evidence="7">
    <location>
        <begin position="499"/>
        <end position="550"/>
    </location>
</feature>
<dbReference type="OMA" id="SATWHVK"/>
<evidence type="ECO:0000313" key="11">
    <source>
        <dbReference type="Proteomes" id="UP000001554"/>
    </source>
</evidence>
<evidence type="ECO:0000256" key="2">
    <source>
        <dbReference type="ARBA" id="ARBA00006395"/>
    </source>
</evidence>
<protein>
    <recommendedName>
        <fullName evidence="3">RecQ-mediated genome instability protein 1</fullName>
    </recommendedName>
</protein>
<dbReference type="GO" id="GO:0006260">
    <property type="term" value="P:DNA replication"/>
    <property type="evidence" value="ECO:0007669"/>
    <property type="project" value="UniProtKB-KW"/>
</dbReference>